<comment type="similarity">
    <text evidence="2 5 7">Belongs to the citrate synthase family.</text>
</comment>
<dbReference type="PROSITE" id="PS00480">
    <property type="entry name" value="CITRATE_SYNTHASE"/>
    <property type="match status" value="1"/>
</dbReference>
<dbReference type="SUPFAM" id="SSF48256">
    <property type="entry name" value="Citrate synthase"/>
    <property type="match status" value="1"/>
</dbReference>
<dbReference type="NCBIfam" id="NF004126">
    <property type="entry name" value="PRK05614.1"/>
    <property type="match status" value="1"/>
</dbReference>
<organism evidence="8 9">
    <name type="scientific">Halteria grandinella</name>
    <dbReference type="NCBI Taxonomy" id="5974"/>
    <lineage>
        <taxon>Eukaryota</taxon>
        <taxon>Sar</taxon>
        <taxon>Alveolata</taxon>
        <taxon>Ciliophora</taxon>
        <taxon>Intramacronucleata</taxon>
        <taxon>Spirotrichea</taxon>
        <taxon>Stichotrichia</taxon>
        <taxon>Sporadotrichida</taxon>
        <taxon>Halteriidae</taxon>
        <taxon>Halteria</taxon>
    </lineage>
</organism>
<dbReference type="InterPro" id="IPR036969">
    <property type="entry name" value="Citrate_synthase_sf"/>
</dbReference>
<dbReference type="Gene3D" id="2.20.28.60">
    <property type="match status" value="1"/>
</dbReference>
<evidence type="ECO:0000256" key="3">
    <source>
        <dbReference type="ARBA" id="ARBA00022532"/>
    </source>
</evidence>
<dbReference type="NCBIfam" id="TIGR01798">
    <property type="entry name" value="cit_synth_I"/>
    <property type="match status" value="1"/>
</dbReference>
<feature type="active site" evidence="6">
    <location>
        <position position="334"/>
    </location>
</feature>
<dbReference type="UniPathway" id="UPA00223">
    <property type="reaction ID" value="UER00717"/>
</dbReference>
<dbReference type="GO" id="GO:0006099">
    <property type="term" value="P:tricarboxylic acid cycle"/>
    <property type="evidence" value="ECO:0007669"/>
    <property type="project" value="UniProtKB-UniPathway"/>
</dbReference>
<comment type="pathway">
    <text evidence="1">Carbohydrate metabolism; tricarboxylic acid cycle; isocitrate from oxaloacetate: step 1/2.</text>
</comment>
<dbReference type="InterPro" id="IPR002020">
    <property type="entry name" value="Citrate_synthase"/>
</dbReference>
<evidence type="ECO:0000256" key="4">
    <source>
        <dbReference type="ARBA" id="ARBA00022679"/>
    </source>
</evidence>
<keyword evidence="4 5" id="KW-0808">Transferase</keyword>
<evidence type="ECO:0000313" key="9">
    <source>
        <dbReference type="Proteomes" id="UP000785679"/>
    </source>
</evidence>
<dbReference type="PANTHER" id="PTHR42871">
    <property type="entry name" value="CITRATE SYNTHASE"/>
    <property type="match status" value="1"/>
</dbReference>
<dbReference type="PRINTS" id="PR00143">
    <property type="entry name" value="CITRTSNTHASE"/>
</dbReference>
<name>A0A8J8NSZ5_HALGN</name>
<evidence type="ECO:0000256" key="2">
    <source>
        <dbReference type="ARBA" id="ARBA00010566"/>
    </source>
</evidence>
<evidence type="ECO:0000313" key="8">
    <source>
        <dbReference type="EMBL" id="TNV79586.1"/>
    </source>
</evidence>
<dbReference type="GO" id="GO:0046912">
    <property type="term" value="F:acyltransferase activity, acyl groups converted into alkyl on transfer"/>
    <property type="evidence" value="ECO:0007669"/>
    <property type="project" value="InterPro"/>
</dbReference>
<feature type="active site" evidence="6">
    <location>
        <position position="392"/>
    </location>
</feature>
<sequence>MREKKDTGYEIDSQRQEILVPKLPPSTKKCLLELPDGKNVELPLLHGTEGPLSIDGRQFYQKTGLYTFDPGFTSTASCVSAITYIDGDEGKLWYRGYSIDELAAHCTFLEVCFLLLYGDLPSKQQLKQFEEKVNDEMIVHEKIKDFYKGFNLNAHPMSIMCGVVGALASFYEYDAKDIVSDPKQRELSAIKLIAKMPTLTAIAFRTSKGLPIVQPDRKRSYTENFLYMMFSDPLDRDFRIPPVMIEALDKILILHADHEQNASTSTVRITGSSLANPFACISAGIASLWGPAHGGANQACLEMLDEIGSRERVNEYVEKAKDKNSSFRIMGFGHRVYKNFDPRAREMQKMCHKVLDELNVRDEELFELAMELEHAALNDPYFQTRKLYPNVDFYSGIVLQALKIPRDMFTVIFALARSIGWIAQWREMMSESVVKLGRPRQLYLGHKRREFVKLEDRQ</sequence>
<dbReference type="GO" id="GO:0005737">
    <property type="term" value="C:cytoplasm"/>
    <property type="evidence" value="ECO:0007669"/>
    <property type="project" value="InterPro"/>
</dbReference>
<evidence type="ECO:0000256" key="1">
    <source>
        <dbReference type="ARBA" id="ARBA00004751"/>
    </source>
</evidence>
<dbReference type="InterPro" id="IPR016143">
    <property type="entry name" value="Citrate_synth-like_sm_a-sub"/>
</dbReference>
<dbReference type="Proteomes" id="UP000785679">
    <property type="component" value="Unassembled WGS sequence"/>
</dbReference>
<dbReference type="Pfam" id="PF00285">
    <property type="entry name" value="Citrate_synt"/>
    <property type="match status" value="1"/>
</dbReference>
<dbReference type="CDD" id="cd06114">
    <property type="entry name" value="EcCS_like"/>
    <property type="match status" value="1"/>
</dbReference>
<keyword evidence="3" id="KW-0816">Tricarboxylic acid cycle</keyword>
<keyword evidence="9" id="KW-1185">Reference proteome</keyword>
<dbReference type="EMBL" id="RRYP01008720">
    <property type="protein sequence ID" value="TNV79586.1"/>
    <property type="molecule type" value="Genomic_DNA"/>
</dbReference>
<dbReference type="InterPro" id="IPR016142">
    <property type="entry name" value="Citrate_synth-like_lrg_a-sub"/>
</dbReference>
<accession>A0A8J8NSZ5</accession>
<dbReference type="Gene3D" id="1.10.230.10">
    <property type="entry name" value="Cytochrome P450-Terp, domain 2"/>
    <property type="match status" value="1"/>
</dbReference>
<dbReference type="Gene3D" id="1.10.580.10">
    <property type="entry name" value="Citrate Synthase, domain 1"/>
    <property type="match status" value="1"/>
</dbReference>
<dbReference type="InterPro" id="IPR010953">
    <property type="entry name" value="Citrate_synthase_typ-I"/>
</dbReference>
<dbReference type="OrthoDB" id="435022at2759"/>
<dbReference type="AlphaFoldDB" id="A0A8J8NSZ5"/>
<dbReference type="FunFam" id="1.10.230.10:FF:000002">
    <property type="entry name" value="Citrate synthase"/>
    <property type="match status" value="1"/>
</dbReference>
<dbReference type="InterPro" id="IPR024176">
    <property type="entry name" value="Citrate_synthase_bac-typ"/>
</dbReference>
<evidence type="ECO:0000256" key="5">
    <source>
        <dbReference type="PIRNR" id="PIRNR001369"/>
    </source>
</evidence>
<proteinExistence type="inferred from homology"/>
<evidence type="ECO:0000256" key="7">
    <source>
        <dbReference type="RuleBase" id="RU000441"/>
    </source>
</evidence>
<gene>
    <name evidence="8" type="ORF">FGO68_gene5624</name>
</gene>
<protein>
    <recommendedName>
        <fullName evidence="5 7">Citrate synthase</fullName>
    </recommendedName>
</protein>
<reference evidence="8" key="1">
    <citation type="submission" date="2019-06" db="EMBL/GenBank/DDBJ databases">
        <authorList>
            <person name="Zheng W."/>
        </authorList>
    </citation>
    <scope>NUCLEOTIDE SEQUENCE</scope>
    <source>
        <strain evidence="8">QDHG01</strain>
    </source>
</reference>
<dbReference type="PANTHER" id="PTHR42871:SF1">
    <property type="entry name" value="CITRATE SYNTHASE"/>
    <property type="match status" value="1"/>
</dbReference>
<comment type="caution">
    <text evidence="8">The sequence shown here is derived from an EMBL/GenBank/DDBJ whole genome shotgun (WGS) entry which is preliminary data.</text>
</comment>
<dbReference type="InterPro" id="IPR019810">
    <property type="entry name" value="Citrate_synthase_AS"/>
</dbReference>
<evidence type="ECO:0000256" key="6">
    <source>
        <dbReference type="PIRSR" id="PIRSR001369-1"/>
    </source>
</evidence>
<dbReference type="PIRSF" id="PIRSF001369">
    <property type="entry name" value="Citrate_synth"/>
    <property type="match status" value="1"/>
</dbReference>